<dbReference type="EMBL" id="NGJN01000005">
    <property type="protein sequence ID" value="OZV68131.1"/>
    <property type="molecule type" value="Genomic_DNA"/>
</dbReference>
<protein>
    <recommendedName>
        <fullName evidence="4">DUF4252 domain-containing protein</fullName>
    </recommendedName>
</protein>
<keyword evidence="1" id="KW-0732">Signal</keyword>
<organism evidence="2 3">
    <name type="scientific">Winogradskyella aurantia</name>
    <dbReference type="NCBI Taxonomy" id="1915063"/>
    <lineage>
        <taxon>Bacteria</taxon>
        <taxon>Pseudomonadati</taxon>
        <taxon>Bacteroidota</taxon>
        <taxon>Flavobacteriia</taxon>
        <taxon>Flavobacteriales</taxon>
        <taxon>Flavobacteriaceae</taxon>
        <taxon>Winogradskyella</taxon>
    </lineage>
</organism>
<evidence type="ECO:0008006" key="4">
    <source>
        <dbReference type="Google" id="ProtNLM"/>
    </source>
</evidence>
<evidence type="ECO:0000313" key="3">
    <source>
        <dbReference type="Proteomes" id="UP000216840"/>
    </source>
</evidence>
<dbReference type="RefSeq" id="WP_094968717.1">
    <property type="nucleotide sequence ID" value="NZ_NGJN01000005.1"/>
</dbReference>
<accession>A0A265US53</accession>
<sequence length="191" mass="21363">MKNFIVIIALLLAPVAAGAQSIFDKFESNPEVASMIINQKMFSMIASIDIDMDNPEDQQFMEMVKKISGLKVFTTGDEKVSAEMKATVDKYLKSSTLEELMRIKDGGQTVKMYVKEGKDENHVMELLMFVSGLKEMTEGQDITINGKKREFETVLLTLTGDIDLRQISKLTKQMDIPAGEQLEKAGEKKKG</sequence>
<proteinExistence type="predicted"/>
<evidence type="ECO:0000256" key="1">
    <source>
        <dbReference type="SAM" id="SignalP"/>
    </source>
</evidence>
<evidence type="ECO:0000313" key="2">
    <source>
        <dbReference type="EMBL" id="OZV68131.1"/>
    </source>
</evidence>
<reference evidence="2 3" key="1">
    <citation type="submission" date="2017-05" db="EMBL/GenBank/DDBJ databases">
        <title>The draft genome sequence of Idiomarina salinarum WNB302.</title>
        <authorList>
            <person name="Sun Y."/>
            <person name="Chen B."/>
            <person name="Du Z."/>
        </authorList>
    </citation>
    <scope>NUCLEOTIDE SEQUENCE [LARGE SCALE GENOMIC DNA]</scope>
    <source>
        <strain evidence="2 3">WNB302</strain>
    </source>
</reference>
<name>A0A265US53_9FLAO</name>
<comment type="caution">
    <text evidence="2">The sequence shown here is derived from an EMBL/GenBank/DDBJ whole genome shotgun (WGS) entry which is preliminary data.</text>
</comment>
<dbReference type="InterPro" id="IPR025348">
    <property type="entry name" value="DUF4252"/>
</dbReference>
<feature type="signal peptide" evidence="1">
    <location>
        <begin position="1"/>
        <end position="19"/>
    </location>
</feature>
<gene>
    <name evidence="2" type="ORF">CA834_10825</name>
</gene>
<dbReference type="Proteomes" id="UP000216840">
    <property type="component" value="Unassembled WGS sequence"/>
</dbReference>
<feature type="chain" id="PRO_5013125626" description="DUF4252 domain-containing protein" evidence="1">
    <location>
        <begin position="20"/>
        <end position="191"/>
    </location>
</feature>
<dbReference type="OrthoDB" id="705638at2"/>
<dbReference type="AlphaFoldDB" id="A0A265US53"/>
<keyword evidence="3" id="KW-1185">Reference proteome</keyword>
<dbReference type="Pfam" id="PF14060">
    <property type="entry name" value="DUF4252"/>
    <property type="match status" value="1"/>
</dbReference>